<dbReference type="InterPro" id="IPR054688">
    <property type="entry name" value="CD1247_N"/>
</dbReference>
<name>A0A226BZ25_9FIRM</name>
<evidence type="ECO:0008006" key="3">
    <source>
        <dbReference type="Google" id="ProtNLM"/>
    </source>
</evidence>
<proteinExistence type="predicted"/>
<keyword evidence="2" id="KW-1185">Reference proteome</keyword>
<gene>
    <name evidence="1" type="ORF">CDO51_05595</name>
</gene>
<accession>A0A226BZ25</accession>
<evidence type="ECO:0000313" key="2">
    <source>
        <dbReference type="Proteomes" id="UP000214588"/>
    </source>
</evidence>
<reference evidence="1 2" key="1">
    <citation type="submission" date="2017-06" db="EMBL/GenBank/DDBJ databases">
        <title>Draft Genome Sequence of Natranaerobius trueperi halophilic, alkalithermophilic bacteria from soda lakes.</title>
        <authorList>
            <person name="Zhao B."/>
        </authorList>
    </citation>
    <scope>NUCLEOTIDE SEQUENCE [LARGE SCALE GENOMIC DNA]</scope>
    <source>
        <strain evidence="1 2">DSM 18760</strain>
    </source>
</reference>
<dbReference type="NCBIfam" id="NF045650">
    <property type="entry name" value="CD1247_Nterm"/>
    <property type="match status" value="1"/>
</dbReference>
<evidence type="ECO:0000313" key="1">
    <source>
        <dbReference type="EMBL" id="OWZ84032.1"/>
    </source>
</evidence>
<dbReference type="RefSeq" id="WP_089023322.1">
    <property type="nucleotide sequence ID" value="NZ_NIQC01000009.1"/>
</dbReference>
<dbReference type="EMBL" id="NIQC01000009">
    <property type="protein sequence ID" value="OWZ84032.1"/>
    <property type="molecule type" value="Genomic_DNA"/>
</dbReference>
<dbReference type="OrthoDB" id="2381377at2"/>
<dbReference type="AlphaFoldDB" id="A0A226BZ25"/>
<dbReference type="Proteomes" id="UP000214588">
    <property type="component" value="Unassembled WGS sequence"/>
</dbReference>
<comment type="caution">
    <text evidence="1">The sequence shown here is derived from an EMBL/GenBank/DDBJ whole genome shotgun (WGS) entry which is preliminary data.</text>
</comment>
<protein>
    <recommendedName>
        <fullName evidence="3">AraC family transcriptional regulator</fullName>
    </recommendedName>
</protein>
<organism evidence="1 2">
    <name type="scientific">Natranaerobius trueperi</name>
    <dbReference type="NCBI Taxonomy" id="759412"/>
    <lineage>
        <taxon>Bacteria</taxon>
        <taxon>Bacillati</taxon>
        <taxon>Bacillota</taxon>
        <taxon>Clostridia</taxon>
        <taxon>Natranaerobiales</taxon>
        <taxon>Natranaerobiaceae</taxon>
        <taxon>Natranaerobius</taxon>
    </lineage>
</organism>
<sequence>MRARVSYLRGLVEGLNVSDNSKEGQVIKEIVNVLEDFAQGFEELDIDLGDLEQHVDAMDLDLEALETDYYDEEYLIEEEQGRYHETICPTCNEAVVLGDNLFNQEGSTELYCPTCNDVLYVTEETSPELEYEFEHPSSFVESEYV</sequence>